<dbReference type="InterPro" id="IPR036179">
    <property type="entry name" value="Ig-like_dom_sf"/>
</dbReference>
<dbReference type="Pfam" id="PF07686">
    <property type="entry name" value="V-set"/>
    <property type="match status" value="1"/>
</dbReference>
<evidence type="ECO:0000256" key="9">
    <source>
        <dbReference type="ARBA" id="ARBA00023136"/>
    </source>
</evidence>
<dbReference type="PROSITE" id="PS50188">
    <property type="entry name" value="B302_SPRY"/>
    <property type="match status" value="1"/>
</dbReference>
<dbReference type="FunFam" id="2.60.40.10:FF:000088">
    <property type="entry name" value="Butyrophilin subfamily 1 member A1"/>
    <property type="match status" value="1"/>
</dbReference>
<comment type="subcellular location">
    <subcellularLocation>
        <location evidence="1">Membrane</location>
        <topology evidence="1">Single-pass type I membrane protein</topology>
    </subcellularLocation>
</comment>
<evidence type="ECO:0000256" key="7">
    <source>
        <dbReference type="ARBA" id="ARBA00022833"/>
    </source>
</evidence>
<keyword evidence="9 12" id="KW-0472">Membrane</keyword>
<dbReference type="InterPro" id="IPR043136">
    <property type="entry name" value="B30.2/SPRY_sf"/>
</dbReference>
<accession>A0A8U0RTC9</accession>
<evidence type="ECO:0000256" key="2">
    <source>
        <dbReference type="ARBA" id="ARBA00007591"/>
    </source>
</evidence>
<feature type="coiled-coil region" evidence="11">
    <location>
        <begin position="310"/>
        <end position="344"/>
    </location>
</feature>
<keyword evidence="7" id="KW-0862">Zinc</keyword>
<dbReference type="Gene3D" id="2.60.40.10">
    <property type="entry name" value="Immunoglobulins"/>
    <property type="match status" value="2"/>
</dbReference>
<comment type="similarity">
    <text evidence="2">Belongs to the immunoglobulin superfamily. BTN/MOG family.</text>
</comment>
<dbReference type="InterPro" id="IPR013783">
    <property type="entry name" value="Ig-like_fold"/>
</dbReference>
<keyword evidence="6" id="KW-0863">Zinc-finger</keyword>
<dbReference type="InterPro" id="IPR053896">
    <property type="entry name" value="BTN3A2-like_Ig-C"/>
</dbReference>
<feature type="domain" description="Ig-like" evidence="15">
    <location>
        <begin position="148"/>
        <end position="234"/>
    </location>
</feature>
<evidence type="ECO:0000313" key="17">
    <source>
        <dbReference type="RefSeq" id="XP_044930591.1"/>
    </source>
</evidence>
<evidence type="ECO:0000259" key="15">
    <source>
        <dbReference type="PROSITE" id="PS50835"/>
    </source>
</evidence>
<sequence>MVGSLDFSALRDLFSILLLQVSMWGSDSFLVIGPSEPIVAMLGTDTVLPCRVSPAMNVESMELRWFRSQFSEAVYVYKDGMEQAGEQLVDFKGRAELVKDYITEGRVAVRIYGLRISDNGIYKCFFQKGSDYEEATLELKVIGLGSGPRVFMVGPEDKGIRLTCTSKGWFPQPEVQWTDATGEKIPSLSEDENQDDDGLFQIEASLIVKDSSKTEVSCSMKNPFFGQEQVETISIPGQCCSFGGQDSCEEGIFRNWDGIGLLGNVLNQVLGISVSESFFPRTSPWKGAFAGTFLLLGIFLSAVVFLAWKERQEKKRVQEVQKEKEKESEAKELLKKELDRRKELYQRDWRKAKLYADWRKEQFKAVAVTLDSERPPGSLIISNNKKQVSLKGNVPQDGDASVYQGKEESEAVLSALGQNSFETGRYYWEVEVNIGTEAGPETKWAVGVCLDSVTRDGWFVESPEKGFWVLAYKEGEFKVPIASESLSPRQHHQRIGVFLDQEDGDLSFYNMLDGSHIFSFIGITLHQTLRPYFSLQGAGTSVTICTTSDDTDNYPDSSPNISVTHLRSGDMGVPQEANHLLLA</sequence>
<dbReference type="InterPro" id="IPR007110">
    <property type="entry name" value="Ig-like_dom"/>
</dbReference>
<dbReference type="GO" id="GO:0009897">
    <property type="term" value="C:external side of plasma membrane"/>
    <property type="evidence" value="ECO:0007669"/>
    <property type="project" value="TreeGrafter"/>
</dbReference>
<dbReference type="Proteomes" id="UP000000715">
    <property type="component" value="Unplaced"/>
</dbReference>
<dbReference type="GO" id="GO:0005737">
    <property type="term" value="C:cytoplasm"/>
    <property type="evidence" value="ECO:0007669"/>
    <property type="project" value="UniProtKB-ARBA"/>
</dbReference>
<dbReference type="AlphaFoldDB" id="A0A8U0RTC9"/>
<evidence type="ECO:0000256" key="6">
    <source>
        <dbReference type="ARBA" id="ARBA00022771"/>
    </source>
</evidence>
<keyword evidence="11" id="KW-0175">Coiled coil</keyword>
<dbReference type="PRINTS" id="PR01407">
    <property type="entry name" value="BUTYPHLNCDUF"/>
</dbReference>
<dbReference type="GO" id="GO:0001817">
    <property type="term" value="P:regulation of cytokine production"/>
    <property type="evidence" value="ECO:0007669"/>
    <property type="project" value="TreeGrafter"/>
</dbReference>
<evidence type="ECO:0000313" key="16">
    <source>
        <dbReference type="Proteomes" id="UP000000715"/>
    </source>
</evidence>
<feature type="domain" description="Ig-like" evidence="15">
    <location>
        <begin position="43"/>
        <end position="140"/>
    </location>
</feature>
<feature type="transmembrane region" description="Helical" evidence="12">
    <location>
        <begin position="287"/>
        <end position="308"/>
    </location>
</feature>
<evidence type="ECO:0000256" key="1">
    <source>
        <dbReference type="ARBA" id="ARBA00004479"/>
    </source>
</evidence>
<evidence type="ECO:0000256" key="4">
    <source>
        <dbReference type="ARBA" id="ARBA00022723"/>
    </source>
</evidence>
<dbReference type="GO" id="GO:0008270">
    <property type="term" value="F:zinc ion binding"/>
    <property type="evidence" value="ECO:0007669"/>
    <property type="project" value="UniProtKB-KW"/>
</dbReference>
<dbReference type="SUPFAM" id="SSF48726">
    <property type="entry name" value="Immunoglobulin"/>
    <property type="match status" value="2"/>
</dbReference>
<keyword evidence="4" id="KW-0479">Metal-binding</keyword>
<dbReference type="InterPro" id="IPR050504">
    <property type="entry name" value="IgSF_BTN/MOG"/>
</dbReference>
<keyword evidence="16" id="KW-1185">Reference proteome</keyword>
<dbReference type="SMART" id="SM00449">
    <property type="entry name" value="SPRY"/>
    <property type="match status" value="1"/>
</dbReference>
<evidence type="ECO:0000256" key="10">
    <source>
        <dbReference type="ARBA" id="ARBA00023319"/>
    </source>
</evidence>
<dbReference type="InterPro" id="IPR013320">
    <property type="entry name" value="ConA-like_dom_sf"/>
</dbReference>
<dbReference type="GeneID" id="101670957"/>
<dbReference type="PANTHER" id="PTHR24100:SF67">
    <property type="entry name" value="BUTYROPHILIN SUBFAMILY 1 MEMBER A1"/>
    <property type="match status" value="1"/>
</dbReference>
<evidence type="ECO:0000256" key="5">
    <source>
        <dbReference type="ARBA" id="ARBA00022729"/>
    </source>
</evidence>
<keyword evidence="10" id="KW-0393">Immunoglobulin domain</keyword>
<keyword evidence="3 12" id="KW-0812">Transmembrane</keyword>
<dbReference type="GO" id="GO:0005102">
    <property type="term" value="F:signaling receptor binding"/>
    <property type="evidence" value="ECO:0007669"/>
    <property type="project" value="TreeGrafter"/>
</dbReference>
<name>A0A8U0RTC9_MUSPF</name>
<evidence type="ECO:0000256" key="11">
    <source>
        <dbReference type="SAM" id="Coils"/>
    </source>
</evidence>
<dbReference type="SUPFAM" id="SSF49899">
    <property type="entry name" value="Concanavalin A-like lectins/glucanases"/>
    <property type="match status" value="1"/>
</dbReference>
<proteinExistence type="inferred from homology"/>
<evidence type="ECO:0000256" key="13">
    <source>
        <dbReference type="SAM" id="SignalP"/>
    </source>
</evidence>
<dbReference type="FunFam" id="2.60.120.920:FF:000040">
    <property type="entry name" value="Ret finger protein-like 4A"/>
    <property type="match status" value="1"/>
</dbReference>
<evidence type="ECO:0000256" key="3">
    <source>
        <dbReference type="ARBA" id="ARBA00022692"/>
    </source>
</evidence>
<feature type="domain" description="B30.2/SPRY" evidence="14">
    <location>
        <begin position="348"/>
        <end position="551"/>
    </location>
</feature>
<evidence type="ECO:0000259" key="14">
    <source>
        <dbReference type="PROSITE" id="PS50188"/>
    </source>
</evidence>
<feature type="chain" id="PRO_5035756571" evidence="13">
    <location>
        <begin position="29"/>
        <end position="583"/>
    </location>
</feature>
<feature type="signal peptide" evidence="13">
    <location>
        <begin position="1"/>
        <end position="28"/>
    </location>
</feature>
<dbReference type="Gene3D" id="2.60.120.920">
    <property type="match status" value="1"/>
</dbReference>
<dbReference type="InterPro" id="IPR003879">
    <property type="entry name" value="Butyrophylin_SPRY"/>
</dbReference>
<evidence type="ECO:0000256" key="12">
    <source>
        <dbReference type="SAM" id="Phobius"/>
    </source>
</evidence>
<dbReference type="GO" id="GO:0050852">
    <property type="term" value="P:T cell receptor signaling pathway"/>
    <property type="evidence" value="ECO:0007669"/>
    <property type="project" value="TreeGrafter"/>
</dbReference>
<dbReference type="OrthoDB" id="8901134at2759"/>
<organism evidence="16 17">
    <name type="scientific">Mustela putorius furo</name>
    <name type="common">European domestic ferret</name>
    <name type="synonym">Mustela furo</name>
    <dbReference type="NCBI Taxonomy" id="9669"/>
    <lineage>
        <taxon>Eukaryota</taxon>
        <taxon>Metazoa</taxon>
        <taxon>Chordata</taxon>
        <taxon>Craniata</taxon>
        <taxon>Vertebrata</taxon>
        <taxon>Euteleostomi</taxon>
        <taxon>Mammalia</taxon>
        <taxon>Eutheria</taxon>
        <taxon>Laurasiatheria</taxon>
        <taxon>Carnivora</taxon>
        <taxon>Caniformia</taxon>
        <taxon>Musteloidea</taxon>
        <taxon>Mustelidae</taxon>
        <taxon>Mustelinae</taxon>
        <taxon>Mustela</taxon>
    </lineage>
</organism>
<dbReference type="FunFam" id="2.60.40.10:FF:000208">
    <property type="entry name" value="Butyrophilin subfamily 1 member A1"/>
    <property type="match status" value="1"/>
</dbReference>
<dbReference type="InterPro" id="IPR013106">
    <property type="entry name" value="Ig_V-set"/>
</dbReference>
<keyword evidence="8 12" id="KW-1133">Transmembrane helix</keyword>
<dbReference type="RefSeq" id="XP_044930591.1">
    <property type="nucleotide sequence ID" value="XM_045074656.1"/>
</dbReference>
<dbReference type="PANTHER" id="PTHR24100">
    <property type="entry name" value="BUTYROPHILIN"/>
    <property type="match status" value="1"/>
</dbReference>
<gene>
    <name evidence="17" type="primary">LOC101670957</name>
</gene>
<keyword evidence="5 13" id="KW-0732">Signal</keyword>
<dbReference type="SMART" id="SM00409">
    <property type="entry name" value="IG"/>
    <property type="match status" value="1"/>
</dbReference>
<dbReference type="Pfam" id="PF00622">
    <property type="entry name" value="SPRY"/>
    <property type="match status" value="1"/>
</dbReference>
<evidence type="ECO:0000256" key="8">
    <source>
        <dbReference type="ARBA" id="ARBA00022989"/>
    </source>
</evidence>
<dbReference type="InterPro" id="IPR003599">
    <property type="entry name" value="Ig_sub"/>
</dbReference>
<dbReference type="CDD" id="cd05713">
    <property type="entry name" value="IgV_MOG_like"/>
    <property type="match status" value="1"/>
</dbReference>
<reference evidence="17" key="1">
    <citation type="submission" date="2025-08" db="UniProtKB">
        <authorList>
            <consortium name="RefSeq"/>
        </authorList>
    </citation>
    <scope>IDENTIFICATION</scope>
    <source>
        <tissue evidence="17">Brain</tissue>
    </source>
</reference>
<dbReference type="InterPro" id="IPR001870">
    <property type="entry name" value="B30.2/SPRY"/>
</dbReference>
<dbReference type="InterPro" id="IPR003877">
    <property type="entry name" value="SPRY_dom"/>
</dbReference>
<protein>
    <submittedName>
        <fullName evidence="17">Butyrophilin subfamily 1 member A1-like isoform X1</fullName>
    </submittedName>
</protein>
<dbReference type="PROSITE" id="PS50835">
    <property type="entry name" value="IG_LIKE"/>
    <property type="match status" value="2"/>
</dbReference>
<dbReference type="Pfam" id="PF22705">
    <property type="entry name" value="C2-set_3"/>
    <property type="match status" value="1"/>
</dbReference>